<keyword evidence="5" id="KW-0029">Amino-acid transport</keyword>
<feature type="transmembrane region" description="Helical" evidence="8">
    <location>
        <begin position="248"/>
        <end position="270"/>
    </location>
</feature>
<proteinExistence type="predicted"/>
<evidence type="ECO:0000256" key="4">
    <source>
        <dbReference type="ARBA" id="ARBA00022692"/>
    </source>
</evidence>
<gene>
    <name evidence="10" type="ORF">KFQ06_11920</name>
</gene>
<dbReference type="PIRSF" id="PIRSF006060">
    <property type="entry name" value="AA_transporter"/>
    <property type="match status" value="1"/>
</dbReference>
<feature type="transmembrane region" description="Helical" evidence="8">
    <location>
        <begin position="104"/>
        <end position="126"/>
    </location>
</feature>
<dbReference type="EMBL" id="CP074347">
    <property type="protein sequence ID" value="USV03273.1"/>
    <property type="molecule type" value="Genomic_DNA"/>
</dbReference>
<evidence type="ECO:0000259" key="9">
    <source>
        <dbReference type="Pfam" id="PF00324"/>
    </source>
</evidence>
<evidence type="ECO:0000256" key="8">
    <source>
        <dbReference type="SAM" id="Phobius"/>
    </source>
</evidence>
<dbReference type="PANTHER" id="PTHR43495:SF2">
    <property type="entry name" value="D-SERINE_D-ALANINE_GLYCINE TRANSPORTER"/>
    <property type="match status" value="1"/>
</dbReference>
<keyword evidence="3" id="KW-1003">Cell membrane</keyword>
<protein>
    <submittedName>
        <fullName evidence="10">Amino acid permease</fullName>
    </submittedName>
</protein>
<keyword evidence="7 8" id="KW-0472">Membrane</keyword>
<evidence type="ECO:0000256" key="6">
    <source>
        <dbReference type="ARBA" id="ARBA00022989"/>
    </source>
</evidence>
<evidence type="ECO:0000256" key="5">
    <source>
        <dbReference type="ARBA" id="ARBA00022970"/>
    </source>
</evidence>
<dbReference type="InterPro" id="IPR004841">
    <property type="entry name" value="AA-permease/SLC12A_dom"/>
</dbReference>
<feature type="transmembrane region" description="Helical" evidence="8">
    <location>
        <begin position="414"/>
        <end position="431"/>
    </location>
</feature>
<dbReference type="Pfam" id="PF00324">
    <property type="entry name" value="AA_permease"/>
    <property type="match status" value="1"/>
</dbReference>
<dbReference type="Gene3D" id="1.20.1740.10">
    <property type="entry name" value="Amino acid/polyamine transporter I"/>
    <property type="match status" value="1"/>
</dbReference>
<keyword evidence="11" id="KW-1185">Reference proteome</keyword>
<comment type="subcellular location">
    <subcellularLocation>
        <location evidence="1">Cell membrane</location>
        <topology evidence="1">Multi-pass membrane protein</topology>
    </subcellularLocation>
</comment>
<evidence type="ECO:0000313" key="11">
    <source>
        <dbReference type="Proteomes" id="UP001056873"/>
    </source>
</evidence>
<feature type="transmembrane region" description="Helical" evidence="8">
    <location>
        <begin position="437"/>
        <end position="454"/>
    </location>
</feature>
<feature type="domain" description="Amino acid permease/ SLC12A" evidence="9">
    <location>
        <begin position="23"/>
        <end position="463"/>
    </location>
</feature>
<evidence type="ECO:0000313" key="10">
    <source>
        <dbReference type="EMBL" id="USV03273.1"/>
    </source>
</evidence>
<keyword evidence="4 8" id="KW-0812">Transmembrane</keyword>
<name>A0ABY5CZQ9_9GAMM</name>
<evidence type="ECO:0000256" key="1">
    <source>
        <dbReference type="ARBA" id="ARBA00004651"/>
    </source>
</evidence>
<reference evidence="10" key="1">
    <citation type="journal article" date="2022" name="BMC Genomics">
        <title>Genome sequence of the entomopathogenic Serratia entomophila isolate 626 and characterisation of the species specific itaconate degradation pathway.</title>
        <authorList>
            <person name="Vaughan A.L."/>
            <person name="Altermann E."/>
            <person name="Glare T.R."/>
            <person name="Hurst M.R.H."/>
        </authorList>
    </citation>
    <scope>NUCLEOTIDE SEQUENCE</scope>
    <source>
        <strain evidence="10">626</strain>
    </source>
</reference>
<evidence type="ECO:0000256" key="3">
    <source>
        <dbReference type="ARBA" id="ARBA00022475"/>
    </source>
</evidence>
<keyword evidence="6 8" id="KW-1133">Transmembrane helix</keyword>
<organism evidence="10 11">
    <name type="scientific">Serratia entomophila</name>
    <dbReference type="NCBI Taxonomy" id="42906"/>
    <lineage>
        <taxon>Bacteria</taxon>
        <taxon>Pseudomonadati</taxon>
        <taxon>Pseudomonadota</taxon>
        <taxon>Gammaproteobacteria</taxon>
        <taxon>Enterobacterales</taxon>
        <taxon>Yersiniaceae</taxon>
        <taxon>Serratia</taxon>
    </lineage>
</organism>
<keyword evidence="2" id="KW-0813">Transport</keyword>
<feature type="transmembrane region" description="Helical" evidence="8">
    <location>
        <begin position="161"/>
        <end position="180"/>
    </location>
</feature>
<feature type="transmembrane region" description="Helical" evidence="8">
    <location>
        <begin position="340"/>
        <end position="362"/>
    </location>
</feature>
<dbReference type="Proteomes" id="UP001056873">
    <property type="component" value="Chromosome"/>
</dbReference>
<sequence length="474" mass="52037">MNSGSAEGPDCAQTLQRGLSSRHIQLISIGGAIGTGLFMGSGKTIALSGTSIVITYLIVGFFMFMVMRAMGELLLTRLDYRSFADFVSEYLGPKASFFLGWSYWLSWVVTCIADVVVCGGYVQYWLPEVSPWLPALLTLGLLCLFNMLSVKMFGEAEFWFAMIKVVAIVALIVTGAWMVFHGWTSPDGVTASVRNVTDPAIFMPHGIFGFFAGFQIAIFSCTGIELLGTLSAETKNPEKVLPKAINVIPARIIIFYVFSMLTIIAVSSWSHISPDSSPFVMLFDQAGLPAAAAVINFVVLTSAMSSANSGVYSSTRMLYSLSMEKHAHVQFRILSRNTAIPIRSLLFSCFCMVVGTLLLILVPNVMTLFTIVSTVAAILVVYSWGTILAAYLVYRNKRPDLHAGSNFKMPGGVVMAWLTLAFFAFTLVLMVFDRDTLIALCSMPLWFIALGLIWRFRVRDSLAREGYVFSAEAE</sequence>
<feature type="transmembrane region" description="Helical" evidence="8">
    <location>
        <begin position="200"/>
        <end position="227"/>
    </location>
</feature>
<feature type="transmembrane region" description="Helical" evidence="8">
    <location>
        <begin position="132"/>
        <end position="149"/>
    </location>
</feature>
<dbReference type="PANTHER" id="PTHR43495">
    <property type="entry name" value="GABA PERMEASE"/>
    <property type="match status" value="1"/>
</dbReference>
<feature type="transmembrane region" description="Helical" evidence="8">
    <location>
        <begin position="290"/>
        <end position="319"/>
    </location>
</feature>
<evidence type="ECO:0000256" key="2">
    <source>
        <dbReference type="ARBA" id="ARBA00022448"/>
    </source>
</evidence>
<accession>A0ABY5CZQ9</accession>
<evidence type="ECO:0000256" key="7">
    <source>
        <dbReference type="ARBA" id="ARBA00023136"/>
    </source>
</evidence>
<feature type="transmembrane region" description="Helical" evidence="8">
    <location>
        <begin position="45"/>
        <end position="67"/>
    </location>
</feature>
<feature type="transmembrane region" description="Helical" evidence="8">
    <location>
        <begin position="368"/>
        <end position="394"/>
    </location>
</feature>